<sequence length="1059" mass="118269">MYQDLRRSYLEFKGIFVVLLLILCCSFSAIGQIKVTGIVSDSNGALTGVSVRVKKNNKALVATDQNGAFEVSVAGNDVLIFDLVGYQRREVPVENRTRINVTLEESSNALEETIVTGYTTIDRRKTTGSISSVTAKDIENLPAASIDVLLQGKLPGVNVQNFTGMPGVKTSLVIRGNSNIPRSSSMFDTENLTSNPLYVIDGVPIADDEVRAYNVTGTNFLSSLNPNDIESVDVLKDASAAALYGARANNGVILVKTKRGRVGRPRISVNTYQGYITQPEKLNTLLGVAERNQKLDLLYRYGSHAQQSNLPIMLTDSLNPAFNSNTDYQEIFFRPGGIQNYDLSVSGGTEHINYRISGGLYNEKGVVINTGFKRYSFTSNVNFNFSKSLELLTNFKVSTMSRKEGRGNTAFIREGSYRDVFGINPIDMYSSLYRLSDETLDGILNPYNHQRNDNINVDLTGVGELRYSFLNDFRLSTRSIISYSTAKNDFFSPSYMNSDGLAAGKSTSTQYRKYLLTNNLLWTKTFNDVHNFTANAIQEYEERTNSGLYLRGSGIPNDNIQVIKGIQSGNLAGNSDLSSYAKLSYLGAIHYDYDNRYLLDAVWRRDASSRFGKNNKWGDFPSLAFGWIISNEEFASKLGWINELKLRGSWGKTGDESSITDYDRYNAYLAGDASYEGSGTVLTYGGQSAVIPDYSGITNDNITWQETETWNLGLDGSLFGNRLFFNIDAYTRETSGQMLSITIPEYTGYLSTFTNAASVRNSGIELNIGGRVLNNESAFQWTPSINMAFNKNMVTSLPNGNRDIYYGQAVYVVGKPLNMYYGFLVDGAISTANDITVNPYTGAVGSTKWGTLKPGYANWVDVNGDYKISDAIGEDDRTFFGDPNPKVVGGFTNLFTYKDFSLQILTTFTLGRDIMNQSFARRMSNSFFYGNPFDMARRSIGDMEQYSYWKQDGDVAQYPAFNPYLALYTWRTGQSMFMEPGWYVRIKNVNLTYRFDPSKHEWMQRAKLNTLRLYGSMDNVLMIQKFSGIDAERVDGQGYDMADGYPLPTKFTLGIQFDF</sequence>
<dbReference type="EMBL" id="CP045652">
    <property type="protein sequence ID" value="QGA25139.1"/>
    <property type="molecule type" value="Genomic_DNA"/>
</dbReference>
<dbReference type="InterPro" id="IPR039426">
    <property type="entry name" value="TonB-dep_rcpt-like"/>
</dbReference>
<dbReference type="AlphaFoldDB" id="A0A5Q0Q7Q5"/>
<reference evidence="9 10" key="1">
    <citation type="submission" date="2019-10" db="EMBL/GenBank/DDBJ databases">
        <authorList>
            <person name="Dong K."/>
        </authorList>
    </citation>
    <scope>NUCLEOTIDE SEQUENCE [LARGE SCALE GENOMIC DNA]</scope>
    <source>
        <strain evidence="10">dk4302</strain>
    </source>
</reference>
<keyword evidence="2 7" id="KW-0813">Transport</keyword>
<evidence type="ECO:0000256" key="3">
    <source>
        <dbReference type="ARBA" id="ARBA00022452"/>
    </source>
</evidence>
<comment type="similarity">
    <text evidence="7">Belongs to the TonB-dependent receptor family.</text>
</comment>
<dbReference type="Gene3D" id="2.170.130.10">
    <property type="entry name" value="TonB-dependent receptor, plug domain"/>
    <property type="match status" value="1"/>
</dbReference>
<dbReference type="InterPro" id="IPR023997">
    <property type="entry name" value="TonB-dep_OMP_SusC/RagA_CS"/>
</dbReference>
<evidence type="ECO:0000256" key="2">
    <source>
        <dbReference type="ARBA" id="ARBA00022448"/>
    </source>
</evidence>
<name>A0A5Q0Q7Q5_9SPHI</name>
<gene>
    <name evidence="9" type="ORF">GFH32_01860</name>
</gene>
<dbReference type="RefSeq" id="WP_153509461.1">
    <property type="nucleotide sequence ID" value="NZ_CP045652.1"/>
</dbReference>
<dbReference type="Gene3D" id="2.40.170.20">
    <property type="entry name" value="TonB-dependent receptor, beta-barrel domain"/>
    <property type="match status" value="1"/>
</dbReference>
<keyword evidence="5 7" id="KW-0472">Membrane</keyword>
<evidence type="ECO:0000256" key="7">
    <source>
        <dbReference type="PROSITE-ProRule" id="PRU01360"/>
    </source>
</evidence>
<evidence type="ECO:0000259" key="8">
    <source>
        <dbReference type="Pfam" id="PF07715"/>
    </source>
</evidence>
<dbReference type="InterPro" id="IPR023996">
    <property type="entry name" value="TonB-dep_OMP_SusC/RagA"/>
</dbReference>
<dbReference type="Pfam" id="PF07715">
    <property type="entry name" value="Plug"/>
    <property type="match status" value="1"/>
</dbReference>
<dbReference type="NCBIfam" id="TIGR04057">
    <property type="entry name" value="SusC_RagA_signa"/>
    <property type="match status" value="1"/>
</dbReference>
<dbReference type="Proteomes" id="UP000326921">
    <property type="component" value="Chromosome"/>
</dbReference>
<proteinExistence type="inferred from homology"/>
<dbReference type="GO" id="GO:0009279">
    <property type="term" value="C:cell outer membrane"/>
    <property type="evidence" value="ECO:0007669"/>
    <property type="project" value="UniProtKB-SubCell"/>
</dbReference>
<dbReference type="InterPro" id="IPR036942">
    <property type="entry name" value="Beta-barrel_TonB_sf"/>
</dbReference>
<dbReference type="SUPFAM" id="SSF56935">
    <property type="entry name" value="Porins"/>
    <property type="match status" value="1"/>
</dbReference>
<dbReference type="InterPro" id="IPR008969">
    <property type="entry name" value="CarboxyPept-like_regulatory"/>
</dbReference>
<accession>A0A5Q0Q7Q5</accession>
<dbReference type="Pfam" id="PF13715">
    <property type="entry name" value="CarbopepD_reg_2"/>
    <property type="match status" value="1"/>
</dbReference>
<dbReference type="SUPFAM" id="SSF49464">
    <property type="entry name" value="Carboxypeptidase regulatory domain-like"/>
    <property type="match status" value="1"/>
</dbReference>
<keyword evidence="6 7" id="KW-0998">Cell outer membrane</keyword>
<comment type="subcellular location">
    <subcellularLocation>
        <location evidence="1 7">Cell outer membrane</location>
        <topology evidence="1 7">Multi-pass membrane protein</topology>
    </subcellularLocation>
</comment>
<evidence type="ECO:0000313" key="9">
    <source>
        <dbReference type="EMBL" id="QGA25139.1"/>
    </source>
</evidence>
<keyword evidence="10" id="KW-1185">Reference proteome</keyword>
<keyword evidence="3 7" id="KW-1134">Transmembrane beta strand</keyword>
<evidence type="ECO:0000256" key="6">
    <source>
        <dbReference type="ARBA" id="ARBA00023237"/>
    </source>
</evidence>
<dbReference type="KEGG" id="sphe:GFH32_01860"/>
<evidence type="ECO:0000256" key="1">
    <source>
        <dbReference type="ARBA" id="ARBA00004571"/>
    </source>
</evidence>
<dbReference type="PROSITE" id="PS52016">
    <property type="entry name" value="TONB_DEPENDENT_REC_3"/>
    <property type="match status" value="1"/>
</dbReference>
<dbReference type="InterPro" id="IPR037066">
    <property type="entry name" value="Plug_dom_sf"/>
</dbReference>
<organism evidence="9 10">
    <name type="scientific">Sphingobacterium zhuxiongii</name>
    <dbReference type="NCBI Taxonomy" id="2662364"/>
    <lineage>
        <taxon>Bacteria</taxon>
        <taxon>Pseudomonadati</taxon>
        <taxon>Bacteroidota</taxon>
        <taxon>Sphingobacteriia</taxon>
        <taxon>Sphingobacteriales</taxon>
        <taxon>Sphingobacteriaceae</taxon>
        <taxon>Sphingobacterium</taxon>
    </lineage>
</organism>
<evidence type="ECO:0000256" key="4">
    <source>
        <dbReference type="ARBA" id="ARBA00022692"/>
    </source>
</evidence>
<feature type="domain" description="TonB-dependent receptor plug" evidence="8">
    <location>
        <begin position="123"/>
        <end position="252"/>
    </location>
</feature>
<keyword evidence="4 7" id="KW-0812">Transmembrane</keyword>
<evidence type="ECO:0000313" key="10">
    <source>
        <dbReference type="Proteomes" id="UP000326921"/>
    </source>
</evidence>
<protein>
    <submittedName>
        <fullName evidence="9">SusC/RagA family TonB-linked outer membrane protein</fullName>
    </submittedName>
</protein>
<dbReference type="InterPro" id="IPR012910">
    <property type="entry name" value="Plug_dom"/>
</dbReference>
<dbReference type="NCBIfam" id="TIGR04056">
    <property type="entry name" value="OMP_RagA_SusC"/>
    <property type="match status" value="1"/>
</dbReference>
<evidence type="ECO:0000256" key="5">
    <source>
        <dbReference type="ARBA" id="ARBA00023136"/>
    </source>
</evidence>